<dbReference type="PANTHER" id="PTHR11735:SF6">
    <property type="entry name" value="TRNA N6-ADENOSINE THREONYLCARBAMOYLTRANSFERASE, MITOCHONDRIAL"/>
    <property type="match status" value="1"/>
</dbReference>
<evidence type="ECO:0000256" key="2">
    <source>
        <dbReference type="ARBA" id="ARBA00022679"/>
    </source>
</evidence>
<dbReference type="PRINTS" id="PR00789">
    <property type="entry name" value="OSIALOPTASE"/>
</dbReference>
<dbReference type="EMBL" id="JANBOI010000121">
    <property type="protein sequence ID" value="KAJ1733698.1"/>
    <property type="molecule type" value="Genomic_DNA"/>
</dbReference>
<keyword evidence="7" id="KW-0496">Mitochondrion</keyword>
<evidence type="ECO:0000256" key="7">
    <source>
        <dbReference type="HAMAP-Rule" id="MF_03179"/>
    </source>
</evidence>
<evidence type="ECO:0000256" key="6">
    <source>
        <dbReference type="ARBA" id="ARBA00048117"/>
    </source>
</evidence>
<dbReference type="NCBIfam" id="TIGR00329">
    <property type="entry name" value="gcp_kae1"/>
    <property type="match status" value="1"/>
</dbReference>
<comment type="caution">
    <text evidence="9">The sequence shown here is derived from an EMBL/GenBank/DDBJ whole genome shotgun (WGS) entry which is preliminary data.</text>
</comment>
<comment type="cofactor">
    <cofactor evidence="7">
        <name>a divalent metal cation</name>
        <dbReference type="ChEBI" id="CHEBI:60240"/>
    </cofactor>
    <text evidence="7">Binds 1 divalent metal cation per subunit.</text>
</comment>
<dbReference type="InterPro" id="IPR000905">
    <property type="entry name" value="Gcp-like_dom"/>
</dbReference>
<dbReference type="AlphaFoldDB" id="A0A9W7YGQ4"/>
<name>A0A9W7YGQ4_9FUNG</name>
<comment type="subunit">
    <text evidence="7">Homodimer.</text>
</comment>
<dbReference type="FunFam" id="3.30.420.40:FF:000012">
    <property type="entry name" value="tRNA N6-adenosine threonylcarbamoyltransferase"/>
    <property type="match status" value="1"/>
</dbReference>
<evidence type="ECO:0000256" key="1">
    <source>
        <dbReference type="ARBA" id="ARBA00012156"/>
    </source>
</evidence>
<evidence type="ECO:0000313" key="10">
    <source>
        <dbReference type="Proteomes" id="UP001143981"/>
    </source>
</evidence>
<evidence type="ECO:0000256" key="4">
    <source>
        <dbReference type="ARBA" id="ARBA00022723"/>
    </source>
</evidence>
<keyword evidence="3 7" id="KW-0819">tRNA processing</keyword>
<keyword evidence="4 7" id="KW-0479">Metal-binding</keyword>
<dbReference type="Gene3D" id="3.30.420.40">
    <property type="match status" value="2"/>
</dbReference>
<dbReference type="Pfam" id="PF00814">
    <property type="entry name" value="TsaD"/>
    <property type="match status" value="1"/>
</dbReference>
<accession>A0A9W7YGQ4</accession>
<comment type="subcellular location">
    <subcellularLocation>
        <location evidence="7">Mitochondrion</location>
    </subcellularLocation>
</comment>
<keyword evidence="2 7" id="KW-0808">Transferase</keyword>
<comment type="function">
    <text evidence="7">Required for the formation of a threonylcarbamoyl group on adenosine at position 37 (t(6)A37) in mitochondrial tRNAs that read codons beginning with adenine. Probably involved in the transfer of the threonylcarbamoyl moiety of threonylcarbamoyl-AMP (TC-AMP) to the N6 group of A37. Involved in mitochondrial genome maintenance.</text>
</comment>
<dbReference type="InterPro" id="IPR017861">
    <property type="entry name" value="KAE1/TsaD"/>
</dbReference>
<dbReference type="GO" id="GO:0072670">
    <property type="term" value="P:mitochondrial tRNA threonylcarbamoyladenosine modification"/>
    <property type="evidence" value="ECO:0007669"/>
    <property type="project" value="TreeGrafter"/>
</dbReference>
<dbReference type="InterPro" id="IPR022450">
    <property type="entry name" value="TsaD"/>
</dbReference>
<reference evidence="9" key="1">
    <citation type="submission" date="2022-07" db="EMBL/GenBank/DDBJ databases">
        <title>Phylogenomic reconstructions and comparative analyses of Kickxellomycotina fungi.</title>
        <authorList>
            <person name="Reynolds N.K."/>
            <person name="Stajich J.E."/>
            <person name="Barry K."/>
            <person name="Grigoriev I.V."/>
            <person name="Crous P."/>
            <person name="Smith M.E."/>
        </authorList>
    </citation>
    <scope>NUCLEOTIDE SEQUENCE</scope>
    <source>
        <strain evidence="9">BCRC 34381</strain>
    </source>
</reference>
<evidence type="ECO:0000256" key="5">
    <source>
        <dbReference type="ARBA" id="ARBA00023315"/>
    </source>
</evidence>
<dbReference type="GO" id="GO:0046872">
    <property type="term" value="F:metal ion binding"/>
    <property type="evidence" value="ECO:0007669"/>
    <property type="project" value="UniProtKB-KW"/>
</dbReference>
<dbReference type="CDD" id="cd24134">
    <property type="entry name" value="ASKHA_NBD_OSGEPL1_QRI7_euk"/>
    <property type="match status" value="1"/>
</dbReference>
<keyword evidence="10" id="KW-1185">Reference proteome</keyword>
<comment type="similarity">
    <text evidence="7">Belongs to the KAE1 / TsaD family.</text>
</comment>
<evidence type="ECO:0000256" key="3">
    <source>
        <dbReference type="ARBA" id="ARBA00022694"/>
    </source>
</evidence>
<comment type="catalytic activity">
    <reaction evidence="6 7">
        <text>L-threonylcarbamoyladenylate + adenosine(37) in tRNA = N(6)-L-threonylcarbamoyladenosine(37) in tRNA + AMP + H(+)</text>
        <dbReference type="Rhea" id="RHEA:37059"/>
        <dbReference type="Rhea" id="RHEA-COMP:10162"/>
        <dbReference type="Rhea" id="RHEA-COMP:10163"/>
        <dbReference type="ChEBI" id="CHEBI:15378"/>
        <dbReference type="ChEBI" id="CHEBI:73682"/>
        <dbReference type="ChEBI" id="CHEBI:74411"/>
        <dbReference type="ChEBI" id="CHEBI:74418"/>
        <dbReference type="ChEBI" id="CHEBI:456215"/>
        <dbReference type="EC" id="2.3.1.234"/>
    </reaction>
</comment>
<dbReference type="OrthoDB" id="10259622at2759"/>
<dbReference type="InterPro" id="IPR043129">
    <property type="entry name" value="ATPase_NBD"/>
</dbReference>
<dbReference type="Proteomes" id="UP001143981">
    <property type="component" value="Unassembled WGS sequence"/>
</dbReference>
<dbReference type="PANTHER" id="PTHR11735">
    <property type="entry name" value="TRNA N6-ADENOSINE THREONYLCARBAMOYLTRANSFERASE"/>
    <property type="match status" value="1"/>
</dbReference>
<evidence type="ECO:0000313" key="9">
    <source>
        <dbReference type="EMBL" id="KAJ1733698.1"/>
    </source>
</evidence>
<dbReference type="HAMAP" id="MF_01445">
    <property type="entry name" value="TsaD"/>
    <property type="match status" value="1"/>
</dbReference>
<sequence>MFACGSAAVAAAAPRILGRRGVCATRGARALRVLGLESSCDDTAAAIVSSDGQIISETVRHQHQVHEAYGGIVPGLAADHHLRNMPLVVRETLEKAGMGMADVDAVAVTRGPGLPGSLAVGVAAGKTLAAVHLKPLVGVHHMEAHALMARMGAEDAVRFPYVCLLISGGHTLSLVVHGVNEHTLLGATRDDSVGEAFDKVARELAIPWIDAEDGGGAGPALEALARDGDPARFALPLPMEKSDSARSLDFSFSGLKTRIRRMREQGAFSAACRQDQADLAAAFQHAAAEHLQRKTRRALAHAAAEMGVAATCLVASGGVASNHAVRAALARLADRHGLPLVCPPPRLCTDNGVMVAWAGVERLRCGLLDPYTIDFIQRWPLDQLKRMGYQRRSSSLF</sequence>
<protein>
    <recommendedName>
        <fullName evidence="1">N(6)-L-threonylcarbamoyladenine synthase</fullName>
        <ecNumber evidence="1">2.3.1.234</ecNumber>
    </recommendedName>
</protein>
<keyword evidence="5 7" id="KW-0012">Acyltransferase</keyword>
<gene>
    <name evidence="9" type="primary">QRI7</name>
    <name evidence="9" type="ORF">LPJ61_001432</name>
</gene>
<organism evidence="9 10">
    <name type="scientific">Coemansia biformis</name>
    <dbReference type="NCBI Taxonomy" id="1286918"/>
    <lineage>
        <taxon>Eukaryota</taxon>
        <taxon>Fungi</taxon>
        <taxon>Fungi incertae sedis</taxon>
        <taxon>Zoopagomycota</taxon>
        <taxon>Kickxellomycotina</taxon>
        <taxon>Kickxellomycetes</taxon>
        <taxon>Kickxellales</taxon>
        <taxon>Kickxellaceae</taxon>
        <taxon>Coemansia</taxon>
    </lineage>
</organism>
<dbReference type="EC" id="2.3.1.234" evidence="1"/>
<dbReference type="GO" id="GO:0061711">
    <property type="term" value="F:tRNA N(6)-L-threonylcarbamoyladenine synthase activity"/>
    <property type="evidence" value="ECO:0007669"/>
    <property type="project" value="UniProtKB-EC"/>
</dbReference>
<dbReference type="NCBIfam" id="TIGR03723">
    <property type="entry name" value="T6A_TsaD_YgjD"/>
    <property type="match status" value="1"/>
</dbReference>
<dbReference type="SUPFAM" id="SSF53067">
    <property type="entry name" value="Actin-like ATPase domain"/>
    <property type="match status" value="1"/>
</dbReference>
<dbReference type="GO" id="GO:0005739">
    <property type="term" value="C:mitochondrion"/>
    <property type="evidence" value="ECO:0007669"/>
    <property type="project" value="UniProtKB-SubCell"/>
</dbReference>
<feature type="domain" description="Gcp-like" evidence="8">
    <location>
        <begin position="53"/>
        <end position="357"/>
    </location>
</feature>
<proteinExistence type="inferred from homology"/>
<evidence type="ECO:0000259" key="8">
    <source>
        <dbReference type="Pfam" id="PF00814"/>
    </source>
</evidence>